<evidence type="ECO:0000313" key="3">
    <source>
        <dbReference type="EMBL" id="NKX52552.1"/>
    </source>
</evidence>
<feature type="chain" id="PRO_5046915155" evidence="1">
    <location>
        <begin position="35"/>
        <end position="147"/>
    </location>
</feature>
<organism evidence="3 4">
    <name type="scientific">Arthrobacter deserti</name>
    <dbReference type="NCBI Taxonomy" id="1742687"/>
    <lineage>
        <taxon>Bacteria</taxon>
        <taxon>Bacillati</taxon>
        <taxon>Actinomycetota</taxon>
        <taxon>Actinomycetes</taxon>
        <taxon>Micrococcales</taxon>
        <taxon>Micrococcaceae</taxon>
        <taxon>Arthrobacter</taxon>
    </lineage>
</organism>
<proteinExistence type="predicted"/>
<dbReference type="Gene3D" id="3.10.310.50">
    <property type="match status" value="1"/>
</dbReference>
<feature type="signal peptide" evidence="1">
    <location>
        <begin position="1"/>
        <end position="34"/>
    </location>
</feature>
<accession>A0ABX1JT98</accession>
<protein>
    <submittedName>
        <fullName evidence="3">TPM domain-containing protein</fullName>
    </submittedName>
</protein>
<evidence type="ECO:0000259" key="2">
    <source>
        <dbReference type="Pfam" id="PF04536"/>
    </source>
</evidence>
<feature type="non-terminal residue" evidence="3">
    <location>
        <position position="147"/>
    </location>
</feature>
<keyword evidence="1" id="KW-0732">Signal</keyword>
<keyword evidence="4" id="KW-1185">Reference proteome</keyword>
<dbReference type="Proteomes" id="UP000523795">
    <property type="component" value="Unassembled WGS sequence"/>
</dbReference>
<feature type="domain" description="TPM" evidence="2">
    <location>
        <begin position="46"/>
        <end position="125"/>
    </location>
</feature>
<dbReference type="EMBL" id="JAAZSR010000593">
    <property type="protein sequence ID" value="NKX52552.1"/>
    <property type="molecule type" value="Genomic_DNA"/>
</dbReference>
<name>A0ABX1JT98_9MICC</name>
<dbReference type="InterPro" id="IPR007621">
    <property type="entry name" value="TPM_dom"/>
</dbReference>
<gene>
    <name evidence="3" type="ORF">HER39_18645</name>
</gene>
<evidence type="ECO:0000256" key="1">
    <source>
        <dbReference type="SAM" id="SignalP"/>
    </source>
</evidence>
<dbReference type="Pfam" id="PF04536">
    <property type="entry name" value="TPM_phosphatase"/>
    <property type="match status" value="1"/>
</dbReference>
<reference evidence="3 4" key="1">
    <citation type="submission" date="2020-04" db="EMBL/GenBank/DDBJ databases">
        <authorList>
            <person name="Liu S."/>
        </authorList>
    </citation>
    <scope>NUCLEOTIDE SEQUENCE [LARGE SCALE GENOMIC DNA]</scope>
    <source>
        <strain evidence="3 4">CGMCC 1.15091</strain>
    </source>
</reference>
<evidence type="ECO:0000313" key="4">
    <source>
        <dbReference type="Proteomes" id="UP000523795"/>
    </source>
</evidence>
<sequence>MLSPPAVVPLRLAARLAAAVMLAVLLAVPAAARAEPPVTIPPGQFVVDSAGVLGGEAGEVEDAVRTLQQERGLGLYIIYVDTFTNPDNAREWVVETASRKGLGSSDSILAVAVDQRAAHFQSGQGGPLAGKDQAIYQSVVPALGRSD</sequence>
<comment type="caution">
    <text evidence="3">The sequence shown here is derived from an EMBL/GenBank/DDBJ whole genome shotgun (WGS) entry which is preliminary data.</text>
</comment>